<proteinExistence type="predicted"/>
<gene>
    <name evidence="2" type="ORF">FVE85_7728</name>
</gene>
<name>A0A5J4YLI4_PORPP</name>
<dbReference type="OrthoDB" id="168098at2759"/>
<feature type="region of interest" description="Disordered" evidence="1">
    <location>
        <begin position="92"/>
        <end position="112"/>
    </location>
</feature>
<feature type="compositionally biased region" description="Basic and acidic residues" evidence="1">
    <location>
        <begin position="93"/>
        <end position="105"/>
    </location>
</feature>
<accession>A0A5J4YLI4</accession>
<comment type="caution">
    <text evidence="2">The sequence shown here is derived from an EMBL/GenBank/DDBJ whole genome shotgun (WGS) entry which is preliminary data.</text>
</comment>
<evidence type="ECO:0000256" key="1">
    <source>
        <dbReference type="SAM" id="MobiDB-lite"/>
    </source>
</evidence>
<dbReference type="Proteomes" id="UP000324585">
    <property type="component" value="Unassembled WGS sequence"/>
</dbReference>
<dbReference type="OMA" id="NVHILAK"/>
<evidence type="ECO:0000313" key="2">
    <source>
        <dbReference type="EMBL" id="KAA8491307.1"/>
    </source>
</evidence>
<dbReference type="EMBL" id="VRMN01000014">
    <property type="protein sequence ID" value="KAA8491307.1"/>
    <property type="molecule type" value="Genomic_DNA"/>
</dbReference>
<evidence type="ECO:0000313" key="3">
    <source>
        <dbReference type="Proteomes" id="UP000324585"/>
    </source>
</evidence>
<protein>
    <submittedName>
        <fullName evidence="2">Uncharacterized protein</fullName>
    </submittedName>
</protein>
<sequence>MTWSKDALVVKFSHSKNDQEGDNGCEAPKHVYSNPANPSGCPILSLALYLLVTPRSNERHVFIGSVNMANTQRVAIQKACEGLRSELASLGHEPSDFGTHSDRKGATTHCASDTEDGPPLMAVFLRGGWRIAGPKEVYVKFALRGDQAVGRVASGLNLSDPAECTQVAPYFTEEMLNSPSVKRALALCFPWSHHCSSRLQPVLLHCVASLVYHHSFLTAALPTTHPYRRSAFYQEEALVQELDAFVLGGKRNTLAQNLAQATGILANVHILAKLEMLEAGGGEGGNLFEKLREFLRVEGLIAPYATRAGVEKLLEDQNKKLEQLIASRLPAARPATERGRVWWEEKVPEDFALPPATLDEGWRMWWRGSPASNLSPIRHLRPQDVKNKRQREALTPWRKVMRMLEKACTESNLHVSASASPVQLQACIDGLVAHSILPPAVLKRNGRTVRPRERTVLTIHKLLKRKDPSNTVNPFLRLFI</sequence>
<keyword evidence="3" id="KW-1185">Reference proteome</keyword>
<reference evidence="3" key="1">
    <citation type="journal article" date="2019" name="Nat. Commun.">
        <title>Expansion of phycobilisome linker gene families in mesophilic red algae.</title>
        <authorList>
            <person name="Lee J."/>
            <person name="Kim D."/>
            <person name="Bhattacharya D."/>
            <person name="Yoon H.S."/>
        </authorList>
    </citation>
    <scope>NUCLEOTIDE SEQUENCE [LARGE SCALE GENOMIC DNA]</scope>
    <source>
        <strain evidence="3">CCMP 1328</strain>
    </source>
</reference>
<dbReference type="AlphaFoldDB" id="A0A5J4YLI4"/>
<organism evidence="2 3">
    <name type="scientific">Porphyridium purpureum</name>
    <name type="common">Red alga</name>
    <name type="synonym">Porphyridium cruentum</name>
    <dbReference type="NCBI Taxonomy" id="35688"/>
    <lineage>
        <taxon>Eukaryota</taxon>
        <taxon>Rhodophyta</taxon>
        <taxon>Bangiophyceae</taxon>
        <taxon>Porphyridiales</taxon>
        <taxon>Porphyridiaceae</taxon>
        <taxon>Porphyridium</taxon>
    </lineage>
</organism>